<organism evidence="9 10">
    <name type="scientific">Rhynocoris fuscipes</name>
    <dbReference type="NCBI Taxonomy" id="488301"/>
    <lineage>
        <taxon>Eukaryota</taxon>
        <taxon>Metazoa</taxon>
        <taxon>Ecdysozoa</taxon>
        <taxon>Arthropoda</taxon>
        <taxon>Hexapoda</taxon>
        <taxon>Insecta</taxon>
        <taxon>Pterygota</taxon>
        <taxon>Neoptera</taxon>
        <taxon>Paraneoptera</taxon>
        <taxon>Hemiptera</taxon>
        <taxon>Heteroptera</taxon>
        <taxon>Panheteroptera</taxon>
        <taxon>Cimicomorpha</taxon>
        <taxon>Reduviidae</taxon>
        <taxon>Harpactorinae</taxon>
        <taxon>Harpactorini</taxon>
        <taxon>Rhynocoris</taxon>
    </lineage>
</organism>
<dbReference type="PANTHER" id="PTHR13450">
    <property type="entry name" value="MITOCHONDRIAL 39S RIBOSOMAL PROTEIN L42"/>
    <property type="match status" value="1"/>
</dbReference>
<comment type="similarity">
    <text evidence="2">Belongs to the mitochondrion-specific ribosomal protein mL42 family.</text>
</comment>
<evidence type="ECO:0000256" key="1">
    <source>
        <dbReference type="ARBA" id="ARBA00004173"/>
    </source>
</evidence>
<comment type="subcellular location">
    <subcellularLocation>
        <location evidence="1">Mitochondrion</location>
    </subcellularLocation>
</comment>
<dbReference type="InterPro" id="IPR019346">
    <property type="entry name" value="Ribosomal_mL42"/>
</dbReference>
<dbReference type="GO" id="GO:0005762">
    <property type="term" value="C:mitochondrial large ribosomal subunit"/>
    <property type="evidence" value="ECO:0007669"/>
    <property type="project" value="TreeGrafter"/>
</dbReference>
<keyword evidence="4" id="KW-0689">Ribosomal protein</keyword>
<dbReference type="AlphaFoldDB" id="A0AAW1CWZ4"/>
<evidence type="ECO:0000313" key="10">
    <source>
        <dbReference type="Proteomes" id="UP001461498"/>
    </source>
</evidence>
<keyword evidence="5" id="KW-0496">Mitochondrion</keyword>
<gene>
    <name evidence="9" type="ORF">O3M35_011637</name>
</gene>
<dbReference type="Proteomes" id="UP001461498">
    <property type="component" value="Unassembled WGS sequence"/>
</dbReference>
<comment type="caution">
    <text evidence="9">The sequence shown here is derived from an EMBL/GenBank/DDBJ whole genome shotgun (WGS) entry which is preliminary data.</text>
</comment>
<protein>
    <recommendedName>
        <fullName evidence="7">Large ribosomal subunit protein mL42</fullName>
    </recommendedName>
</protein>
<reference evidence="9 10" key="1">
    <citation type="submission" date="2022-12" db="EMBL/GenBank/DDBJ databases">
        <title>Chromosome-level genome assembly of true bugs.</title>
        <authorList>
            <person name="Ma L."/>
            <person name="Li H."/>
        </authorList>
    </citation>
    <scope>NUCLEOTIDE SEQUENCE [LARGE SCALE GENOMIC DNA]</scope>
    <source>
        <strain evidence="9">Lab_2022b</strain>
    </source>
</reference>
<sequence>MIFGHNIKYTYTIANSVRTLLLCRPSNNFSKCKSSTSNALEDPIVITNDGSTIVCWHPEKEFPYEFTKPLPVITNDKVSSVLKTSEKDAYKVFKKQSPESVREELMKMTYTTKHRWFPRSRDKKAKKTPKDRTYL</sequence>
<feature type="compositionally biased region" description="Basic residues" evidence="8">
    <location>
        <begin position="116"/>
        <end position="127"/>
    </location>
</feature>
<evidence type="ECO:0000256" key="8">
    <source>
        <dbReference type="SAM" id="MobiDB-lite"/>
    </source>
</evidence>
<evidence type="ECO:0000256" key="6">
    <source>
        <dbReference type="ARBA" id="ARBA00023274"/>
    </source>
</evidence>
<evidence type="ECO:0000313" key="9">
    <source>
        <dbReference type="EMBL" id="KAK9502961.1"/>
    </source>
</evidence>
<evidence type="ECO:0000256" key="4">
    <source>
        <dbReference type="ARBA" id="ARBA00022980"/>
    </source>
</evidence>
<dbReference type="EMBL" id="JAPXFL010000008">
    <property type="protein sequence ID" value="KAK9502961.1"/>
    <property type="molecule type" value="Genomic_DNA"/>
</dbReference>
<evidence type="ECO:0000256" key="5">
    <source>
        <dbReference type="ARBA" id="ARBA00023128"/>
    </source>
</evidence>
<evidence type="ECO:0000256" key="2">
    <source>
        <dbReference type="ARBA" id="ARBA00005556"/>
    </source>
</evidence>
<feature type="region of interest" description="Disordered" evidence="8">
    <location>
        <begin position="116"/>
        <end position="135"/>
    </location>
</feature>
<keyword evidence="10" id="KW-1185">Reference proteome</keyword>
<keyword evidence="3" id="KW-0809">Transit peptide</keyword>
<name>A0AAW1CWZ4_9HEMI</name>
<dbReference type="PANTHER" id="PTHR13450:SF4">
    <property type="entry name" value="LARGE RIBOSOMAL SUBUNIT PROTEIN ML42"/>
    <property type="match status" value="1"/>
</dbReference>
<accession>A0AAW1CWZ4</accession>
<evidence type="ECO:0000256" key="3">
    <source>
        <dbReference type="ARBA" id="ARBA00022946"/>
    </source>
</evidence>
<keyword evidence="6" id="KW-0687">Ribonucleoprotein</keyword>
<proteinExistence type="inferred from homology"/>
<evidence type="ECO:0000256" key="7">
    <source>
        <dbReference type="ARBA" id="ARBA00035189"/>
    </source>
</evidence>
<dbReference type="Pfam" id="PF10210">
    <property type="entry name" value="MRP-S32"/>
    <property type="match status" value="1"/>
</dbReference>